<dbReference type="Proteomes" id="UP001310890">
    <property type="component" value="Unassembled WGS sequence"/>
</dbReference>
<dbReference type="InterPro" id="IPR038883">
    <property type="entry name" value="AN11006-like"/>
</dbReference>
<comment type="caution">
    <text evidence="2">The sequence shown here is derived from an EMBL/GenBank/DDBJ whole genome shotgun (WGS) entry which is preliminary data.</text>
</comment>
<evidence type="ECO:0000313" key="3">
    <source>
        <dbReference type="Proteomes" id="UP001310890"/>
    </source>
</evidence>
<proteinExistence type="predicted"/>
<dbReference type="InterPro" id="IPR056632">
    <property type="entry name" value="DUF7730"/>
</dbReference>
<accession>A0AAN7TQ85</accession>
<dbReference type="EMBL" id="JAVRRL010000002">
    <property type="protein sequence ID" value="KAK5118480.1"/>
    <property type="molecule type" value="Genomic_DNA"/>
</dbReference>
<sequence>MFHGPSTPYPIRLQTFLSTPDWTDHEATARQLAAIGHVHDPPPLEAGSRCVTCSQTVKREVSVEALEGSLAVRGGGSNAKDKYLIAFSGFSFHYPNCERLQVKIPLDPQATLGGLFGGVRVNELRDGWEQRSQKRSANLDQITGIQPPAQTSSLFRLPVELRLQIYGLILPPQPFLTEIVPLHRDSSRITTSSALGNPGPLNQTTTVLLRTSKQILAEALDLLYRNHSFKFANSKTLYLFLRNIGSHGRARLRAVIISGPSREDAIAFSLLAAGTPKLRSLTLGWGRPTLLLPRSQGGPIWLTDAVAALLELSGLQEVGFGEDGVEGKGCLGQGSRDAEVVRRCLMREKGEAGFVRWVDGCMDL</sequence>
<protein>
    <recommendedName>
        <fullName evidence="1">DUF7730 domain-containing protein</fullName>
    </recommendedName>
</protein>
<gene>
    <name evidence="2" type="ORF">LTR62_002995</name>
</gene>
<dbReference type="Pfam" id="PF24864">
    <property type="entry name" value="DUF7730"/>
    <property type="match status" value="1"/>
</dbReference>
<reference evidence="2" key="1">
    <citation type="submission" date="2023-08" db="EMBL/GenBank/DDBJ databases">
        <title>Black Yeasts Isolated from many extreme environments.</title>
        <authorList>
            <person name="Coleine C."/>
            <person name="Stajich J.E."/>
            <person name="Selbmann L."/>
        </authorList>
    </citation>
    <scope>NUCLEOTIDE SEQUENCE</scope>
    <source>
        <strain evidence="2">CCFEE 5401</strain>
    </source>
</reference>
<feature type="domain" description="DUF7730" evidence="1">
    <location>
        <begin position="150"/>
        <end position="255"/>
    </location>
</feature>
<evidence type="ECO:0000313" key="2">
    <source>
        <dbReference type="EMBL" id="KAK5118480.1"/>
    </source>
</evidence>
<dbReference type="PANTHER" id="PTHR42085">
    <property type="entry name" value="F-BOX DOMAIN-CONTAINING PROTEIN"/>
    <property type="match status" value="1"/>
</dbReference>
<dbReference type="PANTHER" id="PTHR42085:SF2">
    <property type="entry name" value="F-BOX DOMAIN-CONTAINING PROTEIN"/>
    <property type="match status" value="1"/>
</dbReference>
<organism evidence="2 3">
    <name type="scientific">Meristemomyces frigidus</name>
    <dbReference type="NCBI Taxonomy" id="1508187"/>
    <lineage>
        <taxon>Eukaryota</taxon>
        <taxon>Fungi</taxon>
        <taxon>Dikarya</taxon>
        <taxon>Ascomycota</taxon>
        <taxon>Pezizomycotina</taxon>
        <taxon>Dothideomycetes</taxon>
        <taxon>Dothideomycetidae</taxon>
        <taxon>Mycosphaerellales</taxon>
        <taxon>Teratosphaeriaceae</taxon>
        <taxon>Meristemomyces</taxon>
    </lineage>
</organism>
<evidence type="ECO:0000259" key="1">
    <source>
        <dbReference type="Pfam" id="PF24864"/>
    </source>
</evidence>
<dbReference type="AlphaFoldDB" id="A0AAN7TQ85"/>
<name>A0AAN7TQ85_9PEZI</name>